<organism evidence="1 2">
    <name type="scientific">Asanoa iriomotensis</name>
    <dbReference type="NCBI Taxonomy" id="234613"/>
    <lineage>
        <taxon>Bacteria</taxon>
        <taxon>Bacillati</taxon>
        <taxon>Actinomycetota</taxon>
        <taxon>Actinomycetes</taxon>
        <taxon>Micromonosporales</taxon>
        <taxon>Micromonosporaceae</taxon>
        <taxon>Asanoa</taxon>
    </lineage>
</organism>
<comment type="caution">
    <text evidence="1">The sequence shown here is derived from an EMBL/GenBank/DDBJ whole genome shotgun (WGS) entry which is preliminary data.</text>
</comment>
<dbReference type="EMBL" id="BONC01000116">
    <property type="protein sequence ID" value="GIF61623.1"/>
    <property type="molecule type" value="Genomic_DNA"/>
</dbReference>
<proteinExistence type="predicted"/>
<keyword evidence="2" id="KW-1185">Reference proteome</keyword>
<accession>A0ABQ4CFT0</accession>
<gene>
    <name evidence="1" type="ORF">Air01nite_77180</name>
</gene>
<dbReference type="Proteomes" id="UP000624325">
    <property type="component" value="Unassembled WGS sequence"/>
</dbReference>
<name>A0ABQ4CFT0_9ACTN</name>
<evidence type="ECO:0000313" key="2">
    <source>
        <dbReference type="Proteomes" id="UP000624325"/>
    </source>
</evidence>
<dbReference type="RefSeq" id="WP_203708439.1">
    <property type="nucleotide sequence ID" value="NZ_BAAALU010000009.1"/>
</dbReference>
<reference evidence="1 2" key="1">
    <citation type="submission" date="2021-01" db="EMBL/GenBank/DDBJ databases">
        <title>Whole genome shotgun sequence of Asanoa iriomotensis NBRC 100142.</title>
        <authorList>
            <person name="Komaki H."/>
            <person name="Tamura T."/>
        </authorList>
    </citation>
    <scope>NUCLEOTIDE SEQUENCE [LARGE SCALE GENOMIC DNA]</scope>
    <source>
        <strain evidence="1 2">NBRC 100142</strain>
    </source>
</reference>
<evidence type="ECO:0000313" key="1">
    <source>
        <dbReference type="EMBL" id="GIF61623.1"/>
    </source>
</evidence>
<sequence>MTRVAGGGCLRLRPACQGRRSAHPPTDQDVGIAHGLLDQVGADEVTVRLARPDDPAPSGTLLYAARFPDGCIMGHVKSFPAGDGSYQLVGPLPDGSCLSG</sequence>
<protein>
    <submittedName>
        <fullName evidence="1">Uncharacterized protein</fullName>
    </submittedName>
</protein>